<name>A0AAE0P2G3_SORBR</name>
<reference evidence="3" key="1">
    <citation type="journal article" date="2023" name="Mol. Phylogenet. Evol.">
        <title>Genome-scale phylogeny and comparative genomics of the fungal order Sordariales.</title>
        <authorList>
            <person name="Hensen N."/>
            <person name="Bonometti L."/>
            <person name="Westerberg I."/>
            <person name="Brannstrom I.O."/>
            <person name="Guillou S."/>
            <person name="Cros-Aarteil S."/>
            <person name="Calhoun S."/>
            <person name="Haridas S."/>
            <person name="Kuo A."/>
            <person name="Mondo S."/>
            <person name="Pangilinan J."/>
            <person name="Riley R."/>
            <person name="LaButti K."/>
            <person name="Andreopoulos B."/>
            <person name="Lipzen A."/>
            <person name="Chen C."/>
            <person name="Yan M."/>
            <person name="Daum C."/>
            <person name="Ng V."/>
            <person name="Clum A."/>
            <person name="Steindorff A."/>
            <person name="Ohm R.A."/>
            <person name="Martin F."/>
            <person name="Silar P."/>
            <person name="Natvig D.O."/>
            <person name="Lalanne C."/>
            <person name="Gautier V."/>
            <person name="Ament-Velasquez S.L."/>
            <person name="Kruys A."/>
            <person name="Hutchinson M.I."/>
            <person name="Powell A.J."/>
            <person name="Barry K."/>
            <person name="Miller A.N."/>
            <person name="Grigoriev I.V."/>
            <person name="Debuchy R."/>
            <person name="Gladieux P."/>
            <person name="Hiltunen Thoren M."/>
            <person name="Johannesson H."/>
        </authorList>
    </citation>
    <scope>NUCLEOTIDE SEQUENCE</scope>
    <source>
        <strain evidence="3">FGSC 1904</strain>
    </source>
</reference>
<keyword evidence="2" id="KW-0472">Membrane</keyword>
<feature type="transmembrane region" description="Helical" evidence="2">
    <location>
        <begin position="92"/>
        <end position="113"/>
    </location>
</feature>
<accession>A0AAE0P2G3</accession>
<protein>
    <submittedName>
        <fullName evidence="3">Uncharacterized protein</fullName>
    </submittedName>
</protein>
<gene>
    <name evidence="3" type="ORF">B0T20DRAFT_422897</name>
</gene>
<organism evidence="3 4">
    <name type="scientific">Sordaria brevicollis</name>
    <dbReference type="NCBI Taxonomy" id="83679"/>
    <lineage>
        <taxon>Eukaryota</taxon>
        <taxon>Fungi</taxon>
        <taxon>Dikarya</taxon>
        <taxon>Ascomycota</taxon>
        <taxon>Pezizomycotina</taxon>
        <taxon>Sordariomycetes</taxon>
        <taxon>Sordariomycetidae</taxon>
        <taxon>Sordariales</taxon>
        <taxon>Sordariaceae</taxon>
        <taxon>Sordaria</taxon>
    </lineage>
</organism>
<proteinExistence type="predicted"/>
<dbReference type="Proteomes" id="UP001281003">
    <property type="component" value="Unassembled WGS sequence"/>
</dbReference>
<evidence type="ECO:0000313" key="3">
    <source>
        <dbReference type="EMBL" id="KAK3392030.1"/>
    </source>
</evidence>
<feature type="compositionally biased region" description="Low complexity" evidence="1">
    <location>
        <begin position="213"/>
        <end position="228"/>
    </location>
</feature>
<evidence type="ECO:0000256" key="2">
    <source>
        <dbReference type="SAM" id="Phobius"/>
    </source>
</evidence>
<evidence type="ECO:0000256" key="1">
    <source>
        <dbReference type="SAM" id="MobiDB-lite"/>
    </source>
</evidence>
<sequence>MYPPSICSHDVHFLLYSDRTKLGIKYLHLRLLLLLSPLHHHLSSLPPLPLPLPLPLPPPLHILQFTLLTNRIIRLPPPPPHKRLRLSRLHPILLYTSPIRIIIVLIVLIILILHLTSQIRIILIILIIVFAETPRPRPSQHPSCLPHRLRRPSLLEILLVRLGHDFENRLLPHRLVMSTAEGPAVADLEAGAGACCGSSRGSGGAASGGGITTTGTTAGSSSSSSSSS</sequence>
<feature type="region of interest" description="Disordered" evidence="1">
    <location>
        <begin position="199"/>
        <end position="228"/>
    </location>
</feature>
<keyword evidence="2" id="KW-1133">Transmembrane helix</keyword>
<comment type="caution">
    <text evidence="3">The sequence shown here is derived from an EMBL/GenBank/DDBJ whole genome shotgun (WGS) entry which is preliminary data.</text>
</comment>
<dbReference type="AlphaFoldDB" id="A0AAE0P2G3"/>
<evidence type="ECO:0000313" key="4">
    <source>
        <dbReference type="Proteomes" id="UP001281003"/>
    </source>
</evidence>
<reference evidence="3" key="2">
    <citation type="submission" date="2023-07" db="EMBL/GenBank/DDBJ databases">
        <authorList>
            <consortium name="Lawrence Berkeley National Laboratory"/>
            <person name="Haridas S."/>
            <person name="Hensen N."/>
            <person name="Bonometti L."/>
            <person name="Westerberg I."/>
            <person name="Brannstrom I.O."/>
            <person name="Guillou S."/>
            <person name="Cros-Aarteil S."/>
            <person name="Calhoun S."/>
            <person name="Kuo A."/>
            <person name="Mondo S."/>
            <person name="Pangilinan J."/>
            <person name="Riley R."/>
            <person name="LaButti K."/>
            <person name="Andreopoulos B."/>
            <person name="Lipzen A."/>
            <person name="Chen C."/>
            <person name="Yanf M."/>
            <person name="Daum C."/>
            <person name="Ng V."/>
            <person name="Clum A."/>
            <person name="Steindorff A."/>
            <person name="Ohm R."/>
            <person name="Martin F."/>
            <person name="Silar P."/>
            <person name="Natvig D."/>
            <person name="Lalanne C."/>
            <person name="Gautier V."/>
            <person name="Ament-velasquez S.L."/>
            <person name="Kruys A."/>
            <person name="Hutchinson M.I."/>
            <person name="Powell A.J."/>
            <person name="Barry K."/>
            <person name="Miller A.N."/>
            <person name="Grigoriev I.V."/>
            <person name="Debuchy R."/>
            <person name="Gladieux P."/>
            <person name="Thoren M.H."/>
            <person name="Johannesson H."/>
        </authorList>
    </citation>
    <scope>NUCLEOTIDE SEQUENCE</scope>
    <source>
        <strain evidence="3">FGSC 1904</strain>
    </source>
</reference>
<keyword evidence="2" id="KW-0812">Transmembrane</keyword>
<keyword evidence="4" id="KW-1185">Reference proteome</keyword>
<dbReference type="EMBL" id="JAUTDP010000012">
    <property type="protein sequence ID" value="KAK3392030.1"/>
    <property type="molecule type" value="Genomic_DNA"/>
</dbReference>
<feature type="compositionally biased region" description="Gly residues" evidence="1">
    <location>
        <begin position="200"/>
        <end position="212"/>
    </location>
</feature>